<name>A0A7K0EQP9_9BACT</name>
<dbReference type="OrthoDB" id="1432119at2"/>
<organism evidence="1 2">
    <name type="scientific">Larkinella terrae</name>
    <dbReference type="NCBI Taxonomy" id="2025311"/>
    <lineage>
        <taxon>Bacteria</taxon>
        <taxon>Pseudomonadati</taxon>
        <taxon>Bacteroidota</taxon>
        <taxon>Cytophagia</taxon>
        <taxon>Cytophagales</taxon>
        <taxon>Spirosomataceae</taxon>
        <taxon>Larkinella</taxon>
    </lineage>
</organism>
<protein>
    <submittedName>
        <fullName evidence="1">Uncharacterized protein</fullName>
    </submittedName>
</protein>
<evidence type="ECO:0000313" key="2">
    <source>
        <dbReference type="Proteomes" id="UP000441754"/>
    </source>
</evidence>
<dbReference type="EMBL" id="WJXZ01000014">
    <property type="protein sequence ID" value="MRS64134.1"/>
    <property type="molecule type" value="Genomic_DNA"/>
</dbReference>
<sequence length="186" mass="21564">MPAAIDKDLKKEILKLPTGEKDKLLLRLIAKDKDLVERLHFVLIEGETTTEERRHELKEKIAQTANGHYTHPDGWMLKALRSLTSAITHHVKITKDKYGEVELNLYLLTAFFNVQPSQFAHLNHHNQNSCTFVAKKAESILKKLQKIDPDYYIEFETDVNQALDFIHSYGPVFYARQIGLPKEWKP</sequence>
<proteinExistence type="predicted"/>
<keyword evidence="2" id="KW-1185">Reference proteome</keyword>
<accession>A0A7K0EQP9</accession>
<evidence type="ECO:0000313" key="1">
    <source>
        <dbReference type="EMBL" id="MRS64134.1"/>
    </source>
</evidence>
<dbReference type="AlphaFoldDB" id="A0A7K0EQP9"/>
<comment type="caution">
    <text evidence="1">The sequence shown here is derived from an EMBL/GenBank/DDBJ whole genome shotgun (WGS) entry which is preliminary data.</text>
</comment>
<gene>
    <name evidence="1" type="ORF">GJJ30_22745</name>
</gene>
<dbReference type="Proteomes" id="UP000441754">
    <property type="component" value="Unassembled WGS sequence"/>
</dbReference>
<reference evidence="1 2" key="1">
    <citation type="journal article" date="2018" name="Antonie Van Leeuwenhoek">
        <title>Larkinella terrae sp. nov., isolated from soil on Jeju Island, South Korea.</title>
        <authorList>
            <person name="Ten L.N."/>
            <person name="Jeon J."/>
            <person name="Park S.J."/>
            <person name="Park S."/>
            <person name="Lee S.Y."/>
            <person name="Kim M.K."/>
            <person name="Jung H.Y."/>
        </authorList>
    </citation>
    <scope>NUCLEOTIDE SEQUENCE [LARGE SCALE GENOMIC DNA]</scope>
    <source>
        <strain evidence="1 2">KCTC 52001</strain>
    </source>
</reference>
<dbReference type="RefSeq" id="WP_154177499.1">
    <property type="nucleotide sequence ID" value="NZ_WJXZ01000014.1"/>
</dbReference>